<dbReference type="EMBL" id="CR926094">
    <property type="protein sequence ID" value="CAI29720.1"/>
    <property type="molecule type" value="mRNA"/>
</dbReference>
<evidence type="ECO:0000256" key="1">
    <source>
        <dbReference type="SAM" id="Phobius"/>
    </source>
</evidence>
<proteinExistence type="evidence at transcript level"/>
<sequence>MLVERLLQTRFLVDTILPSYKGTFPLKTHFPYKNTFTYSKKDFYLPTRFNGYLLFLVYLEFILLLTTLFLVLPPSEFLKGMWRSGLPPYSLAFLCPSECQARRVAKCGCSPPQPHCTSSNRNRKVKGLGLLRRTL</sequence>
<dbReference type="AlphaFoldDB" id="Q5NVE3"/>
<evidence type="ECO:0000313" key="2">
    <source>
        <dbReference type="EMBL" id="CAI29720.1"/>
    </source>
</evidence>
<keyword evidence="1" id="KW-0812">Transmembrane</keyword>
<gene>
    <name evidence="2" type="primary">DKFZp459L1210</name>
</gene>
<dbReference type="KEGG" id="pon:100174160"/>
<name>Q5NVE3_PONAB</name>
<feature type="transmembrane region" description="Helical" evidence="1">
    <location>
        <begin position="52"/>
        <end position="72"/>
    </location>
</feature>
<accession>Q5NVE3</accession>
<keyword evidence="1" id="KW-1133">Transmembrane helix</keyword>
<organism evidence="2">
    <name type="scientific">Pongo abelii</name>
    <name type="common">Sumatran orangutan</name>
    <name type="synonym">Pongo pygmaeus abelii</name>
    <dbReference type="NCBI Taxonomy" id="9601"/>
    <lineage>
        <taxon>Eukaryota</taxon>
        <taxon>Metazoa</taxon>
        <taxon>Chordata</taxon>
        <taxon>Craniata</taxon>
        <taxon>Vertebrata</taxon>
        <taxon>Euteleostomi</taxon>
        <taxon>Mammalia</taxon>
        <taxon>Eutheria</taxon>
        <taxon>Euarchontoglires</taxon>
        <taxon>Primates</taxon>
        <taxon>Haplorrhini</taxon>
        <taxon>Catarrhini</taxon>
        <taxon>Hominidae</taxon>
        <taxon>Pongo</taxon>
    </lineage>
</organism>
<protein>
    <submittedName>
        <fullName evidence="2">Uncharacterized protein DKFZp459L1210</fullName>
    </submittedName>
</protein>
<reference evidence="2" key="1">
    <citation type="submission" date="2004-11" db="EMBL/GenBank/DDBJ databases">
        <authorList>
            <consortium name="The German cDNA Consortium"/>
            <person name="Wambutt R."/>
            <person name="Heubner D."/>
            <person name="Mewes H.W."/>
            <person name="Weil B."/>
            <person name="Amid C."/>
            <person name="Osanger A."/>
            <person name="Fobo G."/>
            <person name="Han M."/>
            <person name="Wiemann S."/>
        </authorList>
    </citation>
    <scope>NUCLEOTIDE SEQUENCE</scope>
    <source>
        <tissue evidence="2">Cortex</tissue>
    </source>
</reference>
<keyword evidence="1" id="KW-0472">Membrane</keyword>